<gene>
    <name evidence="1" type="ORF">V0288_04415</name>
</gene>
<keyword evidence="1" id="KW-0489">Methyltransferase</keyword>
<dbReference type="EMBL" id="JBAFSM010000005">
    <property type="protein sequence ID" value="MEG3436355.1"/>
    <property type="molecule type" value="Genomic_DNA"/>
</dbReference>
<dbReference type="PANTHER" id="PTHR43861">
    <property type="entry name" value="TRANS-ACONITATE 2-METHYLTRANSFERASE-RELATED"/>
    <property type="match status" value="1"/>
</dbReference>
<proteinExistence type="predicted"/>
<evidence type="ECO:0000313" key="2">
    <source>
        <dbReference type="Proteomes" id="UP001328733"/>
    </source>
</evidence>
<dbReference type="AlphaFoldDB" id="A0AAW9QH65"/>
<evidence type="ECO:0000313" key="1">
    <source>
        <dbReference type="EMBL" id="MEG3436355.1"/>
    </source>
</evidence>
<name>A0AAW9QH65_9CHRO</name>
<sequence>MSDYHYSHARCGFAHAYLLPPLREIIGKLDIPEKRLFDLGCGNGSIANWLAEQGFQVSGCDPSQSGIARAREAFPELDLHVGSAYDDLADKFGTFPLVISLEVVEHVYAPRDYARCVYNLLEPGGYALISTPYHSYLKNLALAVTGKMDEHFTALWDHGHIKFWSERTISRLLDEAKLSVEKIYRVGRFPPLAKTMIVVARRET</sequence>
<dbReference type="RefSeq" id="WP_332863810.1">
    <property type="nucleotide sequence ID" value="NZ_JBAFSM010000005.1"/>
</dbReference>
<dbReference type="Pfam" id="PF13489">
    <property type="entry name" value="Methyltransf_23"/>
    <property type="match status" value="1"/>
</dbReference>
<dbReference type="CDD" id="cd02440">
    <property type="entry name" value="AdoMet_MTases"/>
    <property type="match status" value="1"/>
</dbReference>
<dbReference type="GO" id="GO:0008168">
    <property type="term" value="F:methyltransferase activity"/>
    <property type="evidence" value="ECO:0007669"/>
    <property type="project" value="UniProtKB-KW"/>
</dbReference>
<keyword evidence="2" id="KW-1185">Reference proteome</keyword>
<keyword evidence="1" id="KW-0808">Transferase</keyword>
<reference evidence="1 2" key="1">
    <citation type="submission" date="2024-01" db="EMBL/GenBank/DDBJ databases">
        <title>Genomic insights into the taxonomy and metabolism of the cyanobacterium Pannus brasiliensis CCIBt3594.</title>
        <authorList>
            <person name="Machado M."/>
            <person name="Botero N.B."/>
            <person name="Andreote A.P.D."/>
            <person name="Feitosa A.M.T."/>
            <person name="Popin R."/>
            <person name="Sivonen K."/>
            <person name="Fiore M.F."/>
        </authorList>
    </citation>
    <scope>NUCLEOTIDE SEQUENCE [LARGE SCALE GENOMIC DNA]</scope>
    <source>
        <strain evidence="1 2">CCIBt3594</strain>
    </source>
</reference>
<accession>A0AAW9QH65</accession>
<dbReference type="InterPro" id="IPR029063">
    <property type="entry name" value="SAM-dependent_MTases_sf"/>
</dbReference>
<dbReference type="SUPFAM" id="SSF53335">
    <property type="entry name" value="S-adenosyl-L-methionine-dependent methyltransferases"/>
    <property type="match status" value="1"/>
</dbReference>
<dbReference type="Gene3D" id="3.40.50.150">
    <property type="entry name" value="Vaccinia Virus protein VP39"/>
    <property type="match status" value="1"/>
</dbReference>
<dbReference type="GO" id="GO:0032259">
    <property type="term" value="P:methylation"/>
    <property type="evidence" value="ECO:0007669"/>
    <property type="project" value="UniProtKB-KW"/>
</dbReference>
<organism evidence="1 2">
    <name type="scientific">Pannus brasiliensis CCIBt3594</name>
    <dbReference type="NCBI Taxonomy" id="1427578"/>
    <lineage>
        <taxon>Bacteria</taxon>
        <taxon>Bacillati</taxon>
        <taxon>Cyanobacteriota</taxon>
        <taxon>Cyanophyceae</taxon>
        <taxon>Oscillatoriophycideae</taxon>
        <taxon>Chroococcales</taxon>
        <taxon>Microcystaceae</taxon>
        <taxon>Pannus</taxon>
    </lineage>
</organism>
<dbReference type="Proteomes" id="UP001328733">
    <property type="component" value="Unassembled WGS sequence"/>
</dbReference>
<protein>
    <submittedName>
        <fullName evidence="1">Methyltransferase domain-containing protein</fullName>
    </submittedName>
</protein>
<comment type="caution">
    <text evidence="1">The sequence shown here is derived from an EMBL/GenBank/DDBJ whole genome shotgun (WGS) entry which is preliminary data.</text>
</comment>